<evidence type="ECO:0000313" key="1">
    <source>
        <dbReference type="EMBL" id="JAD39847.1"/>
    </source>
</evidence>
<reference evidence="1" key="2">
    <citation type="journal article" date="2015" name="Data Brief">
        <title>Shoot transcriptome of the giant reed, Arundo donax.</title>
        <authorList>
            <person name="Barrero R.A."/>
            <person name="Guerrero F.D."/>
            <person name="Moolhuijzen P."/>
            <person name="Goolsby J.A."/>
            <person name="Tidwell J."/>
            <person name="Bellgard S.E."/>
            <person name="Bellgard M.I."/>
        </authorList>
    </citation>
    <scope>NUCLEOTIDE SEQUENCE</scope>
    <source>
        <tissue evidence="1">Shoot tissue taken approximately 20 cm above the soil surface</tissue>
    </source>
</reference>
<name>A0A0A8ZYI3_ARUDO</name>
<reference evidence="1" key="1">
    <citation type="submission" date="2014-09" db="EMBL/GenBank/DDBJ databases">
        <authorList>
            <person name="Magalhaes I.L.F."/>
            <person name="Oliveira U."/>
            <person name="Santos F.R."/>
            <person name="Vidigal T.H.D.A."/>
            <person name="Brescovit A.D."/>
            <person name="Santos A.J."/>
        </authorList>
    </citation>
    <scope>NUCLEOTIDE SEQUENCE</scope>
    <source>
        <tissue evidence="1">Shoot tissue taken approximately 20 cm above the soil surface</tissue>
    </source>
</reference>
<organism evidence="1">
    <name type="scientific">Arundo donax</name>
    <name type="common">Giant reed</name>
    <name type="synonym">Donax arundinaceus</name>
    <dbReference type="NCBI Taxonomy" id="35708"/>
    <lineage>
        <taxon>Eukaryota</taxon>
        <taxon>Viridiplantae</taxon>
        <taxon>Streptophyta</taxon>
        <taxon>Embryophyta</taxon>
        <taxon>Tracheophyta</taxon>
        <taxon>Spermatophyta</taxon>
        <taxon>Magnoliopsida</taxon>
        <taxon>Liliopsida</taxon>
        <taxon>Poales</taxon>
        <taxon>Poaceae</taxon>
        <taxon>PACMAD clade</taxon>
        <taxon>Arundinoideae</taxon>
        <taxon>Arundineae</taxon>
        <taxon>Arundo</taxon>
    </lineage>
</organism>
<dbReference type="AlphaFoldDB" id="A0A0A8ZYI3"/>
<dbReference type="EMBL" id="GBRH01258048">
    <property type="protein sequence ID" value="JAD39847.1"/>
    <property type="molecule type" value="Transcribed_RNA"/>
</dbReference>
<accession>A0A0A8ZYI3</accession>
<sequence>MFVTACCSESLPCKCNETSNGASHPFRLCRRGSAFTAVTSPAAVQAQFCH</sequence>
<proteinExistence type="predicted"/>
<protein>
    <submittedName>
        <fullName evidence="1">Uncharacterized protein</fullName>
    </submittedName>
</protein>